<proteinExistence type="predicted"/>
<dbReference type="AlphaFoldDB" id="A0A4Y6PUD5"/>
<dbReference type="Pfam" id="PF13883">
    <property type="entry name" value="CREG_beta-barrel"/>
    <property type="match status" value="1"/>
</dbReference>
<keyword evidence="4" id="KW-1185">Reference proteome</keyword>
<dbReference type="InterPro" id="IPR055343">
    <property type="entry name" value="CREG_beta-barrel"/>
</dbReference>
<reference evidence="3 4" key="1">
    <citation type="submission" date="2019-06" db="EMBL/GenBank/DDBJ databases">
        <title>Persicimonas caeni gen. nov., sp. nov., a predatory bacterium isolated from solar saltern.</title>
        <authorList>
            <person name="Wang S."/>
        </authorList>
    </citation>
    <scope>NUCLEOTIDE SEQUENCE [LARGE SCALE GENOMIC DNA]</scope>
    <source>
        <strain evidence="3 4">YN101</strain>
    </source>
</reference>
<dbReference type="Gene3D" id="3.20.180.10">
    <property type="entry name" value="PNP-oxidase-like"/>
    <property type="match status" value="1"/>
</dbReference>
<feature type="domain" description="DUF2470" evidence="1">
    <location>
        <begin position="168"/>
        <end position="244"/>
    </location>
</feature>
<accession>A0A4Y6PUD5</accession>
<dbReference type="InterPro" id="IPR037119">
    <property type="entry name" value="Haem_oxidase_HugZ-like_sf"/>
</dbReference>
<dbReference type="RefSeq" id="WP_141198333.1">
    <property type="nucleotide sequence ID" value="NZ_CP041186.1"/>
</dbReference>
<dbReference type="InterPro" id="IPR019595">
    <property type="entry name" value="DUF2470"/>
</dbReference>
<evidence type="ECO:0000259" key="2">
    <source>
        <dbReference type="Pfam" id="PF13883"/>
    </source>
</evidence>
<organism evidence="3 4">
    <name type="scientific">Persicimonas caeni</name>
    <dbReference type="NCBI Taxonomy" id="2292766"/>
    <lineage>
        <taxon>Bacteria</taxon>
        <taxon>Deltaproteobacteria</taxon>
        <taxon>Bradymonadales</taxon>
        <taxon>Bradymonadaceae</taxon>
        <taxon>Persicimonas</taxon>
    </lineage>
</organism>
<evidence type="ECO:0000313" key="3">
    <source>
        <dbReference type="EMBL" id="QDG51853.1"/>
    </source>
</evidence>
<dbReference type="Gene3D" id="2.30.110.10">
    <property type="entry name" value="Electron Transport, Fmn-binding Protein, Chain A"/>
    <property type="match status" value="1"/>
</dbReference>
<dbReference type="Pfam" id="PF10615">
    <property type="entry name" value="DUF2470"/>
    <property type="match status" value="1"/>
</dbReference>
<sequence length="253" mass="27870">MSEQAQAEEKRLTHAESARTMLAAARRGVLSTLESEEGHPYGSLAEFVATDEGDAIFLLSDLAEHTHNFKADARASLFIAPGMADGRPLALERVTLVGEIEPVEDRDAYRDAYLEAHPHAAGYIDFSDFAFWRLRVEKARYIGGFGRMSWVGEEAYRAASPDAIALGSAGAVEHMNDDHTDAILDYVRAFSDIEAPTSARMVALDRYGFDIQAATEDGRERVVRVHFDAPLRGPGQVRKAMVEMVQKARAQLS</sequence>
<evidence type="ECO:0000313" key="4">
    <source>
        <dbReference type="Proteomes" id="UP000315995"/>
    </source>
</evidence>
<feature type="domain" description="CREG-like beta-barrel" evidence="2">
    <location>
        <begin position="10"/>
        <end position="156"/>
    </location>
</feature>
<protein>
    <submittedName>
        <fullName evidence="3">DUF2470 domain-containing protein</fullName>
    </submittedName>
</protein>
<dbReference type="InterPro" id="IPR012349">
    <property type="entry name" value="Split_barrel_FMN-bd"/>
</dbReference>
<accession>A0A5B8Y5Z2</accession>
<name>A0A4Y6PUD5_PERCE</name>
<dbReference type="Proteomes" id="UP000315995">
    <property type="component" value="Chromosome"/>
</dbReference>
<evidence type="ECO:0000259" key="1">
    <source>
        <dbReference type="Pfam" id="PF10615"/>
    </source>
</evidence>
<dbReference type="EMBL" id="CP041186">
    <property type="protein sequence ID" value="QDG51853.1"/>
    <property type="molecule type" value="Genomic_DNA"/>
</dbReference>
<dbReference type="SUPFAM" id="SSF50475">
    <property type="entry name" value="FMN-binding split barrel"/>
    <property type="match status" value="1"/>
</dbReference>
<dbReference type="PANTHER" id="PTHR13343:SF24">
    <property type="entry name" value="OS07G0573800 PROTEIN"/>
    <property type="match status" value="1"/>
</dbReference>
<dbReference type="PANTHER" id="PTHR13343">
    <property type="entry name" value="CREG1 PROTEIN"/>
    <property type="match status" value="1"/>
</dbReference>
<dbReference type="OrthoDB" id="9776211at2"/>
<dbReference type="GO" id="GO:0005737">
    <property type="term" value="C:cytoplasm"/>
    <property type="evidence" value="ECO:0007669"/>
    <property type="project" value="UniProtKB-ARBA"/>
</dbReference>
<gene>
    <name evidence="3" type="ORF">FIV42_14225</name>
</gene>